<keyword evidence="3" id="KW-1185">Reference proteome</keyword>
<evidence type="ECO:0000313" key="3">
    <source>
        <dbReference type="Proteomes" id="UP000003136"/>
    </source>
</evidence>
<reference evidence="2 3" key="2">
    <citation type="submission" date="2008-11" db="EMBL/GenBank/DDBJ databases">
        <authorList>
            <person name="Fulton L."/>
            <person name="Clifton S."/>
            <person name="Fulton B."/>
            <person name="Xu J."/>
            <person name="Minx P."/>
            <person name="Pepin K.H."/>
            <person name="Johnson M."/>
            <person name="Bhonagiri V."/>
            <person name="Nash W.E."/>
            <person name="Mardis E.R."/>
            <person name="Wilson R.K."/>
        </authorList>
    </citation>
    <scope>NUCLEOTIDE SEQUENCE [LARGE SCALE GENOMIC DNA]</scope>
    <source>
        <strain evidence="2 3">ATCC 43243</strain>
    </source>
</reference>
<dbReference type="EMBL" id="ABVQ01000036">
    <property type="protein sequence ID" value="EEC57669.1"/>
    <property type="molecule type" value="Genomic_DNA"/>
</dbReference>
<reference evidence="2 3" key="1">
    <citation type="submission" date="2008-11" db="EMBL/GenBank/DDBJ databases">
        <title>Draft genome sequence of Bacteroides pectinophilus (ATCC 43243).</title>
        <authorList>
            <person name="Sudarsanam P."/>
            <person name="Ley R."/>
            <person name="Guruge J."/>
            <person name="Turnbaugh P.J."/>
            <person name="Mahowald M."/>
            <person name="Liep D."/>
            <person name="Gordon J."/>
        </authorList>
    </citation>
    <scope>NUCLEOTIDE SEQUENCE [LARGE SCALE GENOMIC DNA]</scope>
    <source>
        <strain evidence="2 3">ATCC 43243</strain>
    </source>
</reference>
<evidence type="ECO:0000313" key="2">
    <source>
        <dbReference type="EMBL" id="EEC57669.1"/>
    </source>
</evidence>
<name>B7ASX3_9FIRM</name>
<sequence length="284" mass="32308">MAADILIYTIVNGGTEYMAISSVDSKAGTNAATGIGTITDANTASDHMKAALKNKDYMEFISLYKEKMRDDIDNGTAEPSFQTGSQTFTDRQWDRLLENFDSAQDDIKKAVKEQGNKLKEEADESRKLSKELNEKILKELLQKQEDDRKLTLLTSELLKAVYPVSPEDAMLGAVPRMYITAVSEDGIRCISQDSEEYDWELLFANSIQYRQAMDIIDWASEEMDNYLFAANENFWQDYLGGNIDIEAFKDFLATTNNGIPDYVIGDEYNMRIDESKIKWAQYMN</sequence>
<keyword evidence="1" id="KW-0175">Coiled coil</keyword>
<evidence type="ECO:0000256" key="1">
    <source>
        <dbReference type="SAM" id="Coils"/>
    </source>
</evidence>
<dbReference type="HOGENOM" id="CLU_978808_0_0_9"/>
<organism evidence="2 3">
    <name type="scientific">[Bacteroides] pectinophilus ATCC 43243</name>
    <dbReference type="NCBI Taxonomy" id="483218"/>
    <lineage>
        <taxon>Bacteria</taxon>
        <taxon>Bacillati</taxon>
        <taxon>Bacillota</taxon>
        <taxon>Clostridia</taxon>
        <taxon>Eubacteriales</taxon>
    </lineage>
</organism>
<accession>B7ASX3</accession>
<proteinExistence type="predicted"/>
<feature type="coiled-coil region" evidence="1">
    <location>
        <begin position="108"/>
        <end position="138"/>
    </location>
</feature>
<comment type="caution">
    <text evidence="2">The sequence shown here is derived from an EMBL/GenBank/DDBJ whole genome shotgun (WGS) entry which is preliminary data.</text>
</comment>
<protein>
    <submittedName>
        <fullName evidence="2">Uncharacterized protein</fullName>
    </submittedName>
</protein>
<dbReference type="AlphaFoldDB" id="B7ASX3"/>
<gene>
    <name evidence="2" type="ORF">BACPEC_02181</name>
</gene>
<dbReference type="Proteomes" id="UP000003136">
    <property type="component" value="Unassembled WGS sequence"/>
</dbReference>